<feature type="binding site" evidence="3">
    <location>
        <position position="306"/>
    </location>
    <ligand>
        <name>substrate</name>
    </ligand>
</feature>
<sequence>MTNSSHISQHAKWGKQTTIALKHFRVGTETFPAELLHAYGMVKYCAAAVNQQQDLISSDIASAIMTAAQALIKGELDQHFPLSVWQSGSGTQTNMNVNEVLANIANHNLASSNSVHANDHCNRSQSTNDSFPTALHIACTLLITRELLPALERLAQRFSEKADTWHSLLKSGRTHLQDATPITLGQEFSAFAFQIKQATTSIKQQLTVISELTIGGTAVGTGVNTVSGFSEAFCQQLNDLTGLQFQPTQNHFASQASHDAVVQLSGSLNTLATALNKIASDIRLLASGPRCGLAELHLPANEPGSSIMPGKVNPSQCEMLNMVCAQVMGNHTTITVAGAQGQLQLNTFKPVMAYNILQSLRLLTDAIVSFDTFCVQGIQANTPQLAAMMDKSLMLVTVLTPLIGYDKAAEIVKIAAQNNTTLREEVLNAGLLTQNEFDQLIRPEQMVSPKTPE</sequence>
<dbReference type="HOGENOM" id="CLU_021594_4_1_6"/>
<dbReference type="Gene3D" id="1.10.275.10">
    <property type="entry name" value="Fumarase/aspartase (N-terminal domain)"/>
    <property type="match status" value="1"/>
</dbReference>
<organism evidence="6 7">
    <name type="scientific">Methylophaga thiooxydans DMS010</name>
    <dbReference type="NCBI Taxonomy" id="637616"/>
    <lineage>
        <taxon>Bacteria</taxon>
        <taxon>Pseudomonadati</taxon>
        <taxon>Pseudomonadota</taxon>
        <taxon>Gammaproteobacteria</taxon>
        <taxon>Thiotrichales</taxon>
        <taxon>Piscirickettsiaceae</taxon>
        <taxon>Methylophaga</taxon>
    </lineage>
</organism>
<feature type="binding site" evidence="3">
    <location>
        <begin position="126"/>
        <end position="128"/>
    </location>
    <ligand>
        <name>substrate</name>
    </ligand>
</feature>
<evidence type="ECO:0000256" key="1">
    <source>
        <dbReference type="ARBA" id="ARBA00009084"/>
    </source>
</evidence>
<feature type="binding site" description="in site B" evidence="3">
    <location>
        <begin position="116"/>
        <end position="119"/>
    </location>
    <ligand>
        <name>substrate</name>
    </ligand>
</feature>
<dbReference type="InterPro" id="IPR018951">
    <property type="entry name" value="Fumarase_C_C"/>
</dbReference>
<keyword evidence="3" id="KW-0816">Tricarboxylic acid cycle</keyword>
<dbReference type="GO" id="GO:0006108">
    <property type="term" value="P:malate metabolic process"/>
    <property type="evidence" value="ECO:0007669"/>
    <property type="project" value="TreeGrafter"/>
</dbReference>
<evidence type="ECO:0000313" key="6">
    <source>
        <dbReference type="EMBL" id="EEF79298.1"/>
    </source>
</evidence>
<protein>
    <recommendedName>
        <fullName evidence="3">Fumarate hydratase class II</fullName>
        <shortName evidence="3">Fumarase C</shortName>
        <ecNumber evidence="3">4.2.1.2</ecNumber>
    </recommendedName>
    <alternativeName>
        <fullName evidence="3">Aerobic fumarase</fullName>
    </alternativeName>
    <alternativeName>
        <fullName evidence="3">Iron-independent fumarase</fullName>
    </alternativeName>
</protein>
<dbReference type="GO" id="GO:0005737">
    <property type="term" value="C:cytoplasm"/>
    <property type="evidence" value="ECO:0007669"/>
    <property type="project" value="UniProtKB-SubCell"/>
</dbReference>
<name>C0N7P0_9GAMM</name>
<dbReference type="InterPro" id="IPR005677">
    <property type="entry name" value="Fum_hydII"/>
</dbReference>
<dbReference type="Gene3D" id="1.20.200.10">
    <property type="entry name" value="Fumarase/aspartase (Central domain)"/>
    <property type="match status" value="1"/>
</dbReference>
<feature type="active site" description="Proton donor/acceptor" evidence="3">
    <location>
        <position position="175"/>
    </location>
</feature>
<dbReference type="PROSITE" id="PS00163">
    <property type="entry name" value="FUMARATE_LYASES"/>
    <property type="match status" value="1"/>
</dbReference>
<feature type="domain" description="Fumarate lyase N-terminal" evidence="4">
    <location>
        <begin position="11"/>
        <end position="329"/>
    </location>
</feature>
<comment type="similarity">
    <text evidence="1 3">Belongs to the class-II fumarase/aspartase family. Fumarase subfamily.</text>
</comment>
<dbReference type="InterPro" id="IPR008948">
    <property type="entry name" value="L-Aspartase-like"/>
</dbReference>
<dbReference type="HAMAP" id="MF_00743">
    <property type="entry name" value="FumaraseC"/>
    <property type="match status" value="1"/>
</dbReference>
<dbReference type="GO" id="GO:0006099">
    <property type="term" value="P:tricarboxylic acid cycle"/>
    <property type="evidence" value="ECO:0007669"/>
    <property type="project" value="UniProtKB-UniRule"/>
</dbReference>
<feature type="active site" evidence="3">
    <location>
        <position position="305"/>
    </location>
</feature>
<comment type="subcellular location">
    <subcellularLocation>
        <location evidence="3">Cytoplasm</location>
    </subcellularLocation>
</comment>
<accession>C0N7P0</accession>
<comment type="subunit">
    <text evidence="3">Homotetramer.</text>
</comment>
<dbReference type="PANTHER" id="PTHR11444:SF1">
    <property type="entry name" value="FUMARATE HYDRATASE, MITOCHONDRIAL"/>
    <property type="match status" value="1"/>
</dbReference>
<feature type="site" description="Important for catalytic activity" evidence="3">
    <location>
        <position position="318"/>
    </location>
</feature>
<dbReference type="InterPro" id="IPR024083">
    <property type="entry name" value="Fumarase/histidase_N"/>
</dbReference>
<dbReference type="PANTHER" id="PTHR11444">
    <property type="entry name" value="ASPARTATEAMMONIA/ARGININOSUCCINATE/ADENYLOSUCCINATE LYASE"/>
    <property type="match status" value="1"/>
</dbReference>
<dbReference type="UniPathway" id="UPA00223">
    <property type="reaction ID" value="UER01007"/>
</dbReference>
<dbReference type="Gene3D" id="1.10.40.30">
    <property type="entry name" value="Fumarase/aspartase (C-terminal domain)"/>
    <property type="match status" value="1"/>
</dbReference>
<gene>
    <name evidence="3" type="primary">fumC</name>
    <name evidence="6" type="ORF">MDMS009_1885</name>
</gene>
<feature type="binding site" evidence="3">
    <location>
        <position position="174"/>
    </location>
    <ligand>
        <name>substrate</name>
    </ligand>
</feature>
<dbReference type="InterPro" id="IPR020557">
    <property type="entry name" value="Fumarate_lyase_CS"/>
</dbReference>
<dbReference type="RefSeq" id="WP_008291385.1">
    <property type="nucleotide sequence ID" value="NZ_GG657899.1"/>
</dbReference>
<feature type="binding site" evidence="3">
    <location>
        <begin position="311"/>
        <end position="313"/>
    </location>
    <ligand>
        <name>substrate</name>
    </ligand>
</feature>
<evidence type="ECO:0000256" key="3">
    <source>
        <dbReference type="HAMAP-Rule" id="MF_00743"/>
    </source>
</evidence>
<comment type="function">
    <text evidence="3">Involved in the TCA cycle. Catalyzes the stereospecific interconversion of fumarate to L-malate.</text>
</comment>
<dbReference type="SUPFAM" id="SSF48557">
    <property type="entry name" value="L-aspartase-like"/>
    <property type="match status" value="1"/>
</dbReference>
<comment type="catalytic activity">
    <reaction evidence="3">
        <text>(S)-malate = fumarate + H2O</text>
        <dbReference type="Rhea" id="RHEA:12460"/>
        <dbReference type="ChEBI" id="CHEBI:15377"/>
        <dbReference type="ChEBI" id="CHEBI:15589"/>
        <dbReference type="ChEBI" id="CHEBI:29806"/>
        <dbReference type="EC" id="4.2.1.2"/>
    </reaction>
</comment>
<dbReference type="OrthoDB" id="9802809at2"/>
<dbReference type="AlphaFoldDB" id="C0N7P0"/>
<dbReference type="FunFam" id="1.20.200.10:FF:000001">
    <property type="entry name" value="Fumarate hydratase, mitochondrial"/>
    <property type="match status" value="1"/>
</dbReference>
<reference evidence="6 7" key="1">
    <citation type="journal article" date="2011" name="J. Bacteriol.">
        <title>Draft genome sequence of the chemolithoheterotrophic, halophilic methylotroph Methylophaga thiooxydans DMS010.</title>
        <authorList>
            <person name="Boden R."/>
            <person name="Ferriera S."/>
            <person name="Johnson J."/>
            <person name="Kelly D.P."/>
            <person name="Murrell J.C."/>
            <person name="Schafer H."/>
        </authorList>
    </citation>
    <scope>NUCLEOTIDE SEQUENCE [LARGE SCALE GENOMIC DNA]</scope>
    <source>
        <strain evidence="6 7">DMS010</strain>
    </source>
</reference>
<dbReference type="InterPro" id="IPR000362">
    <property type="entry name" value="Fumarate_lyase_fam"/>
</dbReference>
<dbReference type="FunFam" id="1.10.40.30:FF:000002">
    <property type="entry name" value="Fumarate hydratase class II"/>
    <property type="match status" value="1"/>
</dbReference>
<dbReference type="EC" id="4.2.1.2" evidence="3"/>
<dbReference type="GO" id="GO:0004333">
    <property type="term" value="F:fumarate hydratase activity"/>
    <property type="evidence" value="ECO:0007669"/>
    <property type="project" value="UniProtKB-UniRule"/>
</dbReference>
<proteinExistence type="inferred from homology"/>
<dbReference type="PRINTS" id="PR00149">
    <property type="entry name" value="FUMRATELYASE"/>
</dbReference>
<feature type="binding site" evidence="3">
    <location>
        <begin position="89"/>
        <end position="91"/>
    </location>
    <ligand>
        <name>substrate</name>
    </ligand>
</feature>
<feature type="domain" description="Fumarase C C-terminal" evidence="5">
    <location>
        <begin position="395"/>
        <end position="447"/>
    </location>
</feature>
<dbReference type="EMBL" id="GG657899">
    <property type="protein sequence ID" value="EEF79298.1"/>
    <property type="molecule type" value="Genomic_DNA"/>
</dbReference>
<dbReference type="InterPro" id="IPR022761">
    <property type="entry name" value="Fumarate_lyase_N"/>
</dbReference>
<evidence type="ECO:0000256" key="2">
    <source>
        <dbReference type="ARBA" id="ARBA00023239"/>
    </source>
</evidence>
<dbReference type="PRINTS" id="PR00145">
    <property type="entry name" value="ARGSUCLYASE"/>
</dbReference>
<keyword evidence="3" id="KW-0963">Cytoplasm</keyword>
<keyword evidence="7" id="KW-1185">Reference proteome</keyword>
<comment type="miscellaneous">
    <text evidence="3">There are 2 substrate-binding sites: the catalytic A site, and the non-catalytic B site that may play a role in the transfer of substrate or product between the active site and the solvent. Alternatively, the B site may bind allosteric effectors.</text>
</comment>
<keyword evidence="2 3" id="KW-0456">Lyase</keyword>
<dbReference type="Proteomes" id="UP000004679">
    <property type="component" value="Unassembled WGS sequence"/>
</dbReference>
<comment type="pathway">
    <text evidence="3">Carbohydrate metabolism; tricarboxylic acid cycle; (S)-malate from fumarate: step 1/1.</text>
</comment>
<dbReference type="GO" id="GO:0006106">
    <property type="term" value="P:fumarate metabolic process"/>
    <property type="evidence" value="ECO:0007669"/>
    <property type="project" value="InterPro"/>
</dbReference>
<dbReference type="Pfam" id="PF10415">
    <property type="entry name" value="FumaraseC_C"/>
    <property type="match status" value="1"/>
</dbReference>
<dbReference type="Pfam" id="PF00206">
    <property type="entry name" value="Lyase_1"/>
    <property type="match status" value="1"/>
</dbReference>
<evidence type="ECO:0000313" key="7">
    <source>
        <dbReference type="Proteomes" id="UP000004679"/>
    </source>
</evidence>
<evidence type="ECO:0000259" key="5">
    <source>
        <dbReference type="Pfam" id="PF10415"/>
    </source>
</evidence>
<evidence type="ECO:0000259" key="4">
    <source>
        <dbReference type="Pfam" id="PF00206"/>
    </source>
</evidence>